<keyword evidence="8" id="KW-1185">Reference proteome</keyword>
<proteinExistence type="inferred from homology"/>
<dbReference type="EMBL" id="JAJJMA010213122">
    <property type="protein sequence ID" value="MCL7040498.1"/>
    <property type="molecule type" value="Genomic_DNA"/>
</dbReference>
<feature type="transmembrane region" description="Helical" evidence="6">
    <location>
        <begin position="118"/>
        <end position="141"/>
    </location>
</feature>
<protein>
    <submittedName>
        <fullName evidence="7">Uncharacterized protein</fullName>
    </submittedName>
</protein>
<dbReference type="Gene3D" id="1.20.1250.20">
    <property type="entry name" value="MFS general substrate transporter like domains"/>
    <property type="match status" value="2"/>
</dbReference>
<evidence type="ECO:0000256" key="5">
    <source>
        <dbReference type="ARBA" id="ARBA00023136"/>
    </source>
</evidence>
<dbReference type="InterPro" id="IPR000109">
    <property type="entry name" value="POT_fam"/>
</dbReference>
<evidence type="ECO:0000256" key="6">
    <source>
        <dbReference type="SAM" id="Phobius"/>
    </source>
</evidence>
<feature type="transmembrane region" description="Helical" evidence="6">
    <location>
        <begin position="87"/>
        <end position="106"/>
    </location>
</feature>
<keyword evidence="4 6" id="KW-1133">Transmembrane helix</keyword>
<dbReference type="Pfam" id="PF00854">
    <property type="entry name" value="PTR2"/>
    <property type="match status" value="1"/>
</dbReference>
<dbReference type="InterPro" id="IPR036259">
    <property type="entry name" value="MFS_trans_sf"/>
</dbReference>
<dbReference type="GO" id="GO:0022857">
    <property type="term" value="F:transmembrane transporter activity"/>
    <property type="evidence" value="ECO:0007669"/>
    <property type="project" value="InterPro"/>
</dbReference>
<dbReference type="Proteomes" id="UP001177140">
    <property type="component" value="Unassembled WGS sequence"/>
</dbReference>
<comment type="similarity">
    <text evidence="2">Belongs to the major facilitator superfamily. Proton-dependent oligopeptide transporter (POT/PTR) (TC 2.A.17) family.</text>
</comment>
<organism evidence="7 8">
    <name type="scientific">Papaver nudicaule</name>
    <name type="common">Iceland poppy</name>
    <dbReference type="NCBI Taxonomy" id="74823"/>
    <lineage>
        <taxon>Eukaryota</taxon>
        <taxon>Viridiplantae</taxon>
        <taxon>Streptophyta</taxon>
        <taxon>Embryophyta</taxon>
        <taxon>Tracheophyta</taxon>
        <taxon>Spermatophyta</taxon>
        <taxon>Magnoliopsida</taxon>
        <taxon>Ranunculales</taxon>
        <taxon>Papaveraceae</taxon>
        <taxon>Papaveroideae</taxon>
        <taxon>Papaver</taxon>
    </lineage>
</organism>
<dbReference type="AlphaFoldDB" id="A0AA42ASN4"/>
<evidence type="ECO:0000256" key="2">
    <source>
        <dbReference type="ARBA" id="ARBA00005982"/>
    </source>
</evidence>
<evidence type="ECO:0000256" key="1">
    <source>
        <dbReference type="ARBA" id="ARBA00004141"/>
    </source>
</evidence>
<keyword evidence="5 6" id="KW-0472">Membrane</keyword>
<evidence type="ECO:0000256" key="4">
    <source>
        <dbReference type="ARBA" id="ARBA00022989"/>
    </source>
</evidence>
<evidence type="ECO:0000256" key="3">
    <source>
        <dbReference type="ARBA" id="ARBA00022692"/>
    </source>
</evidence>
<evidence type="ECO:0000313" key="8">
    <source>
        <dbReference type="Proteomes" id="UP001177140"/>
    </source>
</evidence>
<evidence type="ECO:0000313" key="7">
    <source>
        <dbReference type="EMBL" id="MCL7040498.1"/>
    </source>
</evidence>
<sequence>MYCTLWRRILVKDCITKMTPLHHLHMGPATKRELISSIIVGDNTKENQKIILIGYVLLALQAHLPSLQPPVCEMSEQFSNCKQVRGINAVVLYIGLYLVAFGEGCFRANLASLGGDQGWDLAFALAAGLTLLGVIVVASGFSFYRNLIPIGSPLTRILQVLVAAFRKRKLQFPEMGQEIHLEYSKENNVGEILLHTEGLAWLDRASISDGKTGDWHLCSVSQVEEVKIVLRMLPVFLSATISYIPMTLVQTLTIQQGGTMNTKLGAIHVPPASLLVIPAVIP</sequence>
<accession>A0AA42ASN4</accession>
<dbReference type="PANTHER" id="PTHR11654">
    <property type="entry name" value="OLIGOPEPTIDE TRANSPORTER-RELATED"/>
    <property type="match status" value="1"/>
</dbReference>
<comment type="subcellular location">
    <subcellularLocation>
        <location evidence="1">Membrane</location>
        <topology evidence="1">Multi-pass membrane protein</topology>
    </subcellularLocation>
</comment>
<dbReference type="GO" id="GO:0016020">
    <property type="term" value="C:membrane"/>
    <property type="evidence" value="ECO:0007669"/>
    <property type="project" value="UniProtKB-SubCell"/>
</dbReference>
<gene>
    <name evidence="7" type="ORF">MKW94_030272</name>
</gene>
<reference evidence="7" key="1">
    <citation type="submission" date="2022-03" db="EMBL/GenBank/DDBJ databases">
        <title>A functionally conserved STORR gene fusion in Papaver species that diverged 16.8 million years ago.</title>
        <authorList>
            <person name="Catania T."/>
        </authorList>
    </citation>
    <scope>NUCLEOTIDE SEQUENCE</scope>
    <source>
        <strain evidence="7">S-191538</strain>
    </source>
</reference>
<keyword evidence="3 6" id="KW-0812">Transmembrane</keyword>
<comment type="caution">
    <text evidence="7">The sequence shown here is derived from an EMBL/GenBank/DDBJ whole genome shotgun (WGS) entry which is preliminary data.</text>
</comment>
<name>A0AA42ASN4_PAPNU</name>